<keyword evidence="5 8" id="KW-0418">Kinase</keyword>
<accession>A0A6L7GC67</accession>
<evidence type="ECO:0000256" key="1">
    <source>
        <dbReference type="ARBA" id="ARBA00000085"/>
    </source>
</evidence>
<dbReference type="GO" id="GO:0000155">
    <property type="term" value="F:phosphorelay sensor kinase activity"/>
    <property type="evidence" value="ECO:0007669"/>
    <property type="project" value="InterPro"/>
</dbReference>
<dbReference type="InterPro" id="IPR036097">
    <property type="entry name" value="HisK_dim/P_sf"/>
</dbReference>
<evidence type="ECO:0000313" key="8">
    <source>
        <dbReference type="EMBL" id="MXN20403.1"/>
    </source>
</evidence>
<dbReference type="Pfam" id="PF00512">
    <property type="entry name" value="HisKA"/>
    <property type="match status" value="1"/>
</dbReference>
<dbReference type="SUPFAM" id="SSF55874">
    <property type="entry name" value="ATPase domain of HSP90 chaperone/DNA topoisomerase II/histidine kinase"/>
    <property type="match status" value="1"/>
</dbReference>
<dbReference type="SUPFAM" id="SSF47384">
    <property type="entry name" value="Homodimeric domain of signal transducing histidine kinase"/>
    <property type="match status" value="1"/>
</dbReference>
<dbReference type="GO" id="GO:0009927">
    <property type="term" value="F:histidine phosphotransfer kinase activity"/>
    <property type="evidence" value="ECO:0007669"/>
    <property type="project" value="TreeGrafter"/>
</dbReference>
<evidence type="ECO:0000256" key="2">
    <source>
        <dbReference type="ARBA" id="ARBA00012438"/>
    </source>
</evidence>
<evidence type="ECO:0000256" key="6">
    <source>
        <dbReference type="SAM" id="Coils"/>
    </source>
</evidence>
<dbReference type="InterPro" id="IPR005467">
    <property type="entry name" value="His_kinase_dom"/>
</dbReference>
<keyword evidence="6" id="KW-0175">Coiled coil</keyword>
<keyword evidence="4" id="KW-0808">Transferase</keyword>
<dbReference type="SUPFAM" id="SSF55785">
    <property type="entry name" value="PYP-like sensor domain (PAS domain)"/>
    <property type="match status" value="1"/>
</dbReference>
<dbReference type="InterPro" id="IPR003661">
    <property type="entry name" value="HisK_dim/P_dom"/>
</dbReference>
<dbReference type="AlphaFoldDB" id="A0A6L7GC67"/>
<dbReference type="SMART" id="SM00387">
    <property type="entry name" value="HATPase_c"/>
    <property type="match status" value="1"/>
</dbReference>
<dbReference type="RefSeq" id="WP_160896529.1">
    <property type="nucleotide sequence ID" value="NZ_WUMU01000027.1"/>
</dbReference>
<gene>
    <name evidence="8" type="ORF">GR170_21415</name>
</gene>
<dbReference type="PRINTS" id="PR00344">
    <property type="entry name" value="BCTRLSENSOR"/>
</dbReference>
<feature type="coiled-coil region" evidence="6">
    <location>
        <begin position="348"/>
        <end position="375"/>
    </location>
</feature>
<dbReference type="FunFam" id="3.30.565.10:FF:000049">
    <property type="entry name" value="Two-component sensor histidine kinase"/>
    <property type="match status" value="1"/>
</dbReference>
<dbReference type="Pfam" id="PF02518">
    <property type="entry name" value="HATPase_c"/>
    <property type="match status" value="1"/>
</dbReference>
<dbReference type="InterPro" id="IPR003594">
    <property type="entry name" value="HATPase_dom"/>
</dbReference>
<dbReference type="Pfam" id="PF12860">
    <property type="entry name" value="PAS_7"/>
    <property type="match status" value="2"/>
</dbReference>
<dbReference type="InterPro" id="IPR004358">
    <property type="entry name" value="Sig_transdc_His_kin-like_C"/>
</dbReference>
<keyword evidence="3" id="KW-0597">Phosphoprotein</keyword>
<feature type="domain" description="Histidine kinase" evidence="7">
    <location>
        <begin position="382"/>
        <end position="594"/>
    </location>
</feature>
<dbReference type="Gene3D" id="3.30.450.20">
    <property type="entry name" value="PAS domain"/>
    <property type="match status" value="1"/>
</dbReference>
<evidence type="ECO:0000259" key="7">
    <source>
        <dbReference type="PROSITE" id="PS50109"/>
    </source>
</evidence>
<dbReference type="Gene3D" id="3.30.565.10">
    <property type="entry name" value="Histidine kinase-like ATPase, C-terminal domain"/>
    <property type="match status" value="1"/>
</dbReference>
<evidence type="ECO:0000256" key="3">
    <source>
        <dbReference type="ARBA" id="ARBA00022553"/>
    </source>
</evidence>
<evidence type="ECO:0000256" key="4">
    <source>
        <dbReference type="ARBA" id="ARBA00022679"/>
    </source>
</evidence>
<dbReference type="PANTHER" id="PTHR43047:SF9">
    <property type="entry name" value="HISTIDINE KINASE"/>
    <property type="match status" value="1"/>
</dbReference>
<proteinExistence type="predicted"/>
<keyword evidence="9" id="KW-1185">Reference proteome</keyword>
<dbReference type="PROSITE" id="PS50109">
    <property type="entry name" value="HIS_KIN"/>
    <property type="match status" value="1"/>
</dbReference>
<comment type="catalytic activity">
    <reaction evidence="1">
        <text>ATP + protein L-histidine = ADP + protein N-phospho-L-histidine.</text>
        <dbReference type="EC" id="2.7.13.3"/>
    </reaction>
</comment>
<name>A0A6L7GC67_9RHOB</name>
<dbReference type="SMART" id="SM00388">
    <property type="entry name" value="HisKA"/>
    <property type="match status" value="1"/>
</dbReference>
<evidence type="ECO:0000313" key="9">
    <source>
        <dbReference type="Proteomes" id="UP000477911"/>
    </source>
</evidence>
<protein>
    <recommendedName>
        <fullName evidence="2">histidine kinase</fullName>
        <ecNumber evidence="2">2.7.13.3</ecNumber>
    </recommendedName>
</protein>
<sequence length="599" mass="65884">MSARDLLNPADPPQAQVDKLLSIAEALMYRVEQVNAPSGTAFAQFQRAALLEQEVRARTAELERALDLLNQSNARLAAASHEADQARTNLTNAIETVQEGFALFSPDEALVLFNSRFALSMPDVQVRLAPGLSFADYVAMVSDSRHLMLPSGETREGWRAARMARHGDRHGMFNVRLRGNRWLQVSEHRTPEGGIVILQTDVTDIMRVERRERARMLDDQARLIRATLDHLDQGVCIFNREARLVGWNARLADLLSYPMRNFHIGIDAEALISWISGQFRFLGNTQAGRLRAWTAQGHGRPPLSFEIAQGDSRTLSVSAQEMPDRGFVISVTDVTAERAASRALSAVNEMLEARVAERTEELEAALAEAERANASKTRFVAAASHDLLQPLSAAKLFLAAAADNGASTESAPVLGKAQRALESVEHMLGALLDISRLESGRAEVHVGSVAVDRLMRQLADEMLPQAQAKGLELTLCPSCAVVASDATYLRRILQNLLSNAIRYTPRGRVLLGARRRGRFLRIEVHDTGPGIPENRRKDIFREFERLEAPVSPTDGMGLGLAIVERACTLLGHALTLHSRPGEGTCFAVSVPVIRYARRG</sequence>
<dbReference type="GO" id="GO:0005886">
    <property type="term" value="C:plasma membrane"/>
    <property type="evidence" value="ECO:0007669"/>
    <property type="project" value="TreeGrafter"/>
</dbReference>
<dbReference type="InterPro" id="IPR035965">
    <property type="entry name" value="PAS-like_dom_sf"/>
</dbReference>
<evidence type="ECO:0000256" key="5">
    <source>
        <dbReference type="ARBA" id="ARBA00022777"/>
    </source>
</evidence>
<dbReference type="Gene3D" id="1.10.287.130">
    <property type="match status" value="1"/>
</dbReference>
<dbReference type="Proteomes" id="UP000477911">
    <property type="component" value="Unassembled WGS sequence"/>
</dbReference>
<comment type="caution">
    <text evidence="8">The sequence shown here is derived from an EMBL/GenBank/DDBJ whole genome shotgun (WGS) entry which is preliminary data.</text>
</comment>
<organism evidence="8 9">
    <name type="scientific">Pseudooceanicola albus</name>
    <dbReference type="NCBI Taxonomy" id="2692189"/>
    <lineage>
        <taxon>Bacteria</taxon>
        <taxon>Pseudomonadati</taxon>
        <taxon>Pseudomonadota</taxon>
        <taxon>Alphaproteobacteria</taxon>
        <taxon>Rhodobacterales</taxon>
        <taxon>Paracoccaceae</taxon>
        <taxon>Pseudooceanicola</taxon>
    </lineage>
</organism>
<dbReference type="EMBL" id="WUMU01000027">
    <property type="protein sequence ID" value="MXN20403.1"/>
    <property type="molecule type" value="Genomic_DNA"/>
</dbReference>
<reference evidence="8 9" key="1">
    <citation type="submission" date="2019-12" db="EMBL/GenBank/DDBJ databases">
        <authorList>
            <person name="Li M."/>
        </authorList>
    </citation>
    <scope>NUCLEOTIDE SEQUENCE [LARGE SCALE GENOMIC DNA]</scope>
    <source>
        <strain evidence="8 9">GBMRC 2024</strain>
    </source>
</reference>
<dbReference type="PANTHER" id="PTHR43047">
    <property type="entry name" value="TWO-COMPONENT HISTIDINE PROTEIN KINASE"/>
    <property type="match status" value="1"/>
</dbReference>
<feature type="coiled-coil region" evidence="6">
    <location>
        <begin position="52"/>
        <end position="96"/>
    </location>
</feature>
<dbReference type="InterPro" id="IPR036890">
    <property type="entry name" value="HATPase_C_sf"/>
</dbReference>
<dbReference type="EC" id="2.7.13.3" evidence="2"/>